<keyword evidence="2" id="KW-1185">Reference proteome</keyword>
<dbReference type="InterPro" id="IPR036291">
    <property type="entry name" value="NAD(P)-bd_dom_sf"/>
</dbReference>
<proteinExistence type="predicted"/>
<dbReference type="SUPFAM" id="SSF51735">
    <property type="entry name" value="NAD(P)-binding Rossmann-fold domains"/>
    <property type="match status" value="1"/>
</dbReference>
<gene>
    <name evidence="1" type="ORF">Ssi02_43450</name>
</gene>
<sequence>MLAKDAETHPLAKPHLDVEQALTAAPVRSTLLRPGAFAGNALAWSWSVKADAPVSLPYPGAYNDPVHEADLAEAAAAVLTDPAALGGRAYTLTGPESITCAGQLDIISRATGQDIAIRNVTPEEWKAEVADYMPGLVADALLDWQRTNDGVPTEITTDLDRLIGRPGRTFAAWAQEHAAAFKP</sequence>
<dbReference type="Proteomes" id="UP000606172">
    <property type="component" value="Unassembled WGS sequence"/>
</dbReference>
<evidence type="ECO:0000313" key="2">
    <source>
        <dbReference type="Proteomes" id="UP000606172"/>
    </source>
</evidence>
<organism evidence="1 2">
    <name type="scientific">Sinosporangium siamense</name>
    <dbReference type="NCBI Taxonomy" id="1367973"/>
    <lineage>
        <taxon>Bacteria</taxon>
        <taxon>Bacillati</taxon>
        <taxon>Actinomycetota</taxon>
        <taxon>Actinomycetes</taxon>
        <taxon>Streptosporangiales</taxon>
        <taxon>Streptosporangiaceae</taxon>
        <taxon>Sinosporangium</taxon>
    </lineage>
</organism>
<dbReference type="AlphaFoldDB" id="A0A919VDG6"/>
<dbReference type="RefSeq" id="WP_204028056.1">
    <property type="nucleotide sequence ID" value="NZ_BOOW01000028.1"/>
</dbReference>
<reference evidence="1" key="1">
    <citation type="submission" date="2021-01" db="EMBL/GenBank/DDBJ databases">
        <title>Whole genome shotgun sequence of Sinosporangium siamense NBRC 109515.</title>
        <authorList>
            <person name="Komaki H."/>
            <person name="Tamura T."/>
        </authorList>
    </citation>
    <scope>NUCLEOTIDE SEQUENCE</scope>
    <source>
        <strain evidence="1">NBRC 109515</strain>
    </source>
</reference>
<comment type="caution">
    <text evidence="1">The sequence shown here is derived from an EMBL/GenBank/DDBJ whole genome shotgun (WGS) entry which is preliminary data.</text>
</comment>
<dbReference type="InterPro" id="IPR051604">
    <property type="entry name" value="Ergot_Alk_Oxidoreductase"/>
</dbReference>
<dbReference type="EMBL" id="BOOW01000028">
    <property type="protein sequence ID" value="GII94114.1"/>
    <property type="molecule type" value="Genomic_DNA"/>
</dbReference>
<protein>
    <recommendedName>
        <fullName evidence="3">NmrA-like family protein</fullName>
    </recommendedName>
</protein>
<dbReference type="Gene3D" id="3.40.50.720">
    <property type="entry name" value="NAD(P)-binding Rossmann-like Domain"/>
    <property type="match status" value="1"/>
</dbReference>
<name>A0A919VDG6_9ACTN</name>
<accession>A0A919VDG6</accession>
<dbReference type="PANTHER" id="PTHR43162:SF1">
    <property type="entry name" value="PRESTALK A DIFFERENTIATION PROTEIN A"/>
    <property type="match status" value="1"/>
</dbReference>
<dbReference type="PANTHER" id="PTHR43162">
    <property type="match status" value="1"/>
</dbReference>
<evidence type="ECO:0000313" key="1">
    <source>
        <dbReference type="EMBL" id="GII94114.1"/>
    </source>
</evidence>
<evidence type="ECO:0008006" key="3">
    <source>
        <dbReference type="Google" id="ProtNLM"/>
    </source>
</evidence>